<dbReference type="RefSeq" id="WP_157542359.1">
    <property type="nucleotide sequence ID" value="NZ_WQLA01000005.1"/>
</dbReference>
<organism evidence="1 2">
    <name type="scientific">Mucilaginibacter aquatilis</name>
    <dbReference type="NCBI Taxonomy" id="1517760"/>
    <lineage>
        <taxon>Bacteria</taxon>
        <taxon>Pseudomonadati</taxon>
        <taxon>Bacteroidota</taxon>
        <taxon>Sphingobacteriia</taxon>
        <taxon>Sphingobacteriales</taxon>
        <taxon>Sphingobacteriaceae</taxon>
        <taxon>Mucilaginibacter</taxon>
    </lineage>
</organism>
<dbReference type="Proteomes" id="UP000434850">
    <property type="component" value="Unassembled WGS sequence"/>
</dbReference>
<keyword evidence="2" id="KW-1185">Reference proteome</keyword>
<dbReference type="EMBL" id="WQLA01000005">
    <property type="protein sequence ID" value="MVN92030.1"/>
    <property type="molecule type" value="Genomic_DNA"/>
</dbReference>
<evidence type="ECO:0008006" key="3">
    <source>
        <dbReference type="Google" id="ProtNLM"/>
    </source>
</evidence>
<accession>A0A6I4I9Z8</accession>
<gene>
    <name evidence="1" type="ORF">GO816_12910</name>
</gene>
<protein>
    <recommendedName>
        <fullName evidence="3">Virulence-protein E N-terminal domain-containing protein</fullName>
    </recommendedName>
</protein>
<reference evidence="1 2" key="1">
    <citation type="submission" date="2019-12" db="EMBL/GenBank/DDBJ databases">
        <title>Mucilaginibacter sp. HME9299 genome sequencing and assembly.</title>
        <authorList>
            <person name="Kang H."/>
            <person name="Kim H."/>
            <person name="Joh K."/>
        </authorList>
    </citation>
    <scope>NUCLEOTIDE SEQUENCE [LARGE SCALE GENOMIC DNA]</scope>
    <source>
        <strain evidence="1 2">HME9299</strain>
    </source>
</reference>
<dbReference type="OrthoDB" id="786245at2"/>
<evidence type="ECO:0000313" key="1">
    <source>
        <dbReference type="EMBL" id="MVN92030.1"/>
    </source>
</evidence>
<dbReference type="AlphaFoldDB" id="A0A6I4I9Z8"/>
<name>A0A6I4I9Z8_9SPHI</name>
<evidence type="ECO:0000313" key="2">
    <source>
        <dbReference type="Proteomes" id="UP000434850"/>
    </source>
</evidence>
<comment type="caution">
    <text evidence="1">The sequence shown here is derived from an EMBL/GenBank/DDBJ whole genome shotgun (WGS) entry which is preliminary data.</text>
</comment>
<proteinExistence type="predicted"/>
<sequence length="401" mass="46425">MSIRLNVYDNIFSPKVQNFTTATEWFNLVKDSNFKEEINAARQFSKGHNIYEFVKRSVPAVTYNFTYHDSKKDCNCTSATGLLYIDVDNNHEIVSTLDKSKIYSLYKSFGGKGYSIVVKVNGLTLVNYTSTYNNICAQLGLTKYFDPGARKATQANVLSYDPEIFINESSYTFDSILDLNPTPSIVIKKEKKAYTVDRGVDISDKERIRFDNIDDFQIDGEMLIDWNGLDIINCWLPIYKKNSNRNNTLLAYTNNLIWLNPHLSKQTARKIVGNANQIMFTNPVDADHLTRIINSVFEYKINGSLAPILNWNKRKIIFKKSSTLSKDEKLKICRDELAKKRTEDSLHKMYAILENWQFSTYGKITQSTVYKNFNISKKTVEKYWLHFKDFVKELNNGYHQS</sequence>